<name>A0A979FHD4_HYAAZ</name>
<dbReference type="InterPro" id="IPR000436">
    <property type="entry name" value="Sushi_SCR_CCP_dom"/>
</dbReference>
<evidence type="ECO:0000256" key="5">
    <source>
        <dbReference type="SAM" id="MobiDB-lite"/>
    </source>
</evidence>
<dbReference type="InterPro" id="IPR035976">
    <property type="entry name" value="Sushi/SCR/CCP_sf"/>
</dbReference>
<dbReference type="PANTHER" id="PTHR45656">
    <property type="entry name" value="PROTEIN CBR-CLEC-78"/>
    <property type="match status" value="1"/>
</dbReference>
<dbReference type="GeneID" id="125177736"/>
<feature type="region of interest" description="Disordered" evidence="5">
    <location>
        <begin position="42"/>
        <end position="91"/>
    </location>
</feature>
<dbReference type="AlphaFoldDB" id="A0A979FHD4"/>
<evidence type="ECO:0000259" key="6">
    <source>
        <dbReference type="PROSITE" id="PS50923"/>
    </source>
</evidence>
<keyword evidence="7" id="KW-1185">Reference proteome</keyword>
<dbReference type="PROSITE" id="PS50923">
    <property type="entry name" value="SUSHI"/>
    <property type="match status" value="1"/>
</dbReference>
<keyword evidence="3 4" id="KW-1015">Disulfide bond</keyword>
<feature type="region of interest" description="Disordered" evidence="5">
    <location>
        <begin position="157"/>
        <end position="185"/>
    </location>
</feature>
<sequence>MFYEDIKFYEDYGAECGSLKSRDHLTFDDSYASDDVNSSDYWSRLRKDSDADKSQDYQSPRDVHHSRKFHYSSDLHNSPESEDHSSRHGLSWPSSALVSSSSFSITPIKQSPEYPSQYSYSHSAPSHTSLVQVIPPNPDDKDQRFLFRYPSDDFLKNESRSRYPSVESTNHRRGENPRYQGEVSSRYDHGETPRYQFPNQLHSSEIFPNARLTYSQISKHYKHDDETIAGRKIFKNPRNVPSEHCPRDEEEARRLGRTCLRKCSSDSDGCLSRRKKCLCDGICGMSCIKPDKECGDLVNPLFGFVEIGGRVVGSRATYKCQEGYHLIGHAERVCQADGTWSGAPTECRENCECRSVITR</sequence>
<feature type="disulfide bond" evidence="4">
    <location>
        <begin position="320"/>
        <end position="347"/>
    </location>
</feature>
<keyword evidence="2" id="KW-0677">Repeat</keyword>
<dbReference type="SMART" id="SM00032">
    <property type="entry name" value="CCP"/>
    <property type="match status" value="1"/>
</dbReference>
<dbReference type="SUPFAM" id="SSF57535">
    <property type="entry name" value="Complement control module/SCR domain"/>
    <property type="match status" value="1"/>
</dbReference>
<evidence type="ECO:0000313" key="7">
    <source>
        <dbReference type="Proteomes" id="UP000694843"/>
    </source>
</evidence>
<protein>
    <submittedName>
        <fullName evidence="8">Uncharacterized protein LOC125177736</fullName>
    </submittedName>
</protein>
<feature type="compositionally biased region" description="Basic and acidic residues" evidence="5">
    <location>
        <begin position="43"/>
        <end position="63"/>
    </location>
</feature>
<evidence type="ECO:0000256" key="2">
    <source>
        <dbReference type="ARBA" id="ARBA00022737"/>
    </source>
</evidence>
<organism evidence="7 8">
    <name type="scientific">Hyalella azteca</name>
    <name type="common">Amphipod</name>
    <dbReference type="NCBI Taxonomy" id="294128"/>
    <lineage>
        <taxon>Eukaryota</taxon>
        <taxon>Metazoa</taxon>
        <taxon>Ecdysozoa</taxon>
        <taxon>Arthropoda</taxon>
        <taxon>Crustacea</taxon>
        <taxon>Multicrustacea</taxon>
        <taxon>Malacostraca</taxon>
        <taxon>Eumalacostraca</taxon>
        <taxon>Peracarida</taxon>
        <taxon>Amphipoda</taxon>
        <taxon>Senticaudata</taxon>
        <taxon>Talitrida</taxon>
        <taxon>Talitroidea</taxon>
        <taxon>Hyalellidae</taxon>
        <taxon>Hyalella</taxon>
    </lineage>
</organism>
<evidence type="ECO:0000313" key="8">
    <source>
        <dbReference type="RefSeq" id="XP_047736006.1"/>
    </source>
</evidence>
<dbReference type="RefSeq" id="XP_047736006.1">
    <property type="nucleotide sequence ID" value="XM_047880050.1"/>
</dbReference>
<comment type="caution">
    <text evidence="4">Lacks conserved residue(s) required for the propagation of feature annotation.</text>
</comment>
<evidence type="ECO:0000256" key="1">
    <source>
        <dbReference type="ARBA" id="ARBA00022729"/>
    </source>
</evidence>
<dbReference type="InterPro" id="IPR051277">
    <property type="entry name" value="SEZ6_CSMD_C4BPB_Regulators"/>
</dbReference>
<proteinExistence type="predicted"/>
<gene>
    <name evidence="8" type="primary">LOC125177736</name>
</gene>
<keyword evidence="4" id="KW-0768">Sushi</keyword>
<accession>A0A979FHD4</accession>
<evidence type="ECO:0000256" key="3">
    <source>
        <dbReference type="ARBA" id="ARBA00023157"/>
    </source>
</evidence>
<keyword evidence="1" id="KW-0732">Signal</keyword>
<dbReference type="Gene3D" id="2.10.70.10">
    <property type="entry name" value="Complement Module, domain 1"/>
    <property type="match status" value="1"/>
</dbReference>
<feature type="compositionally biased region" description="Basic and acidic residues" evidence="5">
    <location>
        <begin position="71"/>
        <end position="86"/>
    </location>
</feature>
<dbReference type="Pfam" id="PF00084">
    <property type="entry name" value="Sushi"/>
    <property type="match status" value="1"/>
</dbReference>
<dbReference type="OrthoDB" id="5804959at2759"/>
<evidence type="ECO:0000256" key="4">
    <source>
        <dbReference type="PROSITE-ProRule" id="PRU00302"/>
    </source>
</evidence>
<reference evidence="8" key="1">
    <citation type="submission" date="2025-08" db="UniProtKB">
        <authorList>
            <consortium name="RefSeq"/>
        </authorList>
    </citation>
    <scope>IDENTIFICATION</scope>
    <source>
        <tissue evidence="8">Whole organism</tissue>
    </source>
</reference>
<dbReference type="CDD" id="cd00033">
    <property type="entry name" value="CCP"/>
    <property type="match status" value="1"/>
</dbReference>
<dbReference type="Proteomes" id="UP000694843">
    <property type="component" value="Unplaced"/>
</dbReference>
<dbReference type="PANTHER" id="PTHR45656:SF4">
    <property type="entry name" value="PROTEIN CBR-CLEC-78"/>
    <property type="match status" value="1"/>
</dbReference>
<feature type="domain" description="Sushi" evidence="6">
    <location>
        <begin position="285"/>
        <end position="349"/>
    </location>
</feature>
<dbReference type="KEGG" id="hazt:125177736"/>